<dbReference type="Gene3D" id="3.40.50.300">
    <property type="entry name" value="P-loop containing nucleotide triphosphate hydrolases"/>
    <property type="match status" value="1"/>
</dbReference>
<organism evidence="1 2">
    <name type="scientific">Lolium multiflorum</name>
    <name type="common">Italian ryegrass</name>
    <name type="synonym">Lolium perenne subsp. multiflorum</name>
    <dbReference type="NCBI Taxonomy" id="4521"/>
    <lineage>
        <taxon>Eukaryota</taxon>
        <taxon>Viridiplantae</taxon>
        <taxon>Streptophyta</taxon>
        <taxon>Embryophyta</taxon>
        <taxon>Tracheophyta</taxon>
        <taxon>Spermatophyta</taxon>
        <taxon>Magnoliopsida</taxon>
        <taxon>Liliopsida</taxon>
        <taxon>Poales</taxon>
        <taxon>Poaceae</taxon>
        <taxon>BOP clade</taxon>
        <taxon>Pooideae</taxon>
        <taxon>Poodae</taxon>
        <taxon>Poeae</taxon>
        <taxon>Poeae Chloroplast Group 2 (Poeae type)</taxon>
        <taxon>Loliodinae</taxon>
        <taxon>Loliinae</taxon>
        <taxon>Lolium</taxon>
    </lineage>
</organism>
<dbReference type="EMBL" id="JAUUTY010000007">
    <property type="protein sequence ID" value="KAK1612491.1"/>
    <property type="molecule type" value="Genomic_DNA"/>
</dbReference>
<evidence type="ECO:0008006" key="3">
    <source>
        <dbReference type="Google" id="ProtNLM"/>
    </source>
</evidence>
<name>A0AAD8R266_LOLMU</name>
<dbReference type="InterPro" id="IPR027417">
    <property type="entry name" value="P-loop_NTPase"/>
</dbReference>
<gene>
    <name evidence="1" type="ORF">QYE76_036164</name>
</gene>
<dbReference type="GO" id="GO:0043531">
    <property type="term" value="F:ADP binding"/>
    <property type="evidence" value="ECO:0007669"/>
    <property type="project" value="InterPro"/>
</dbReference>
<proteinExistence type="predicted"/>
<keyword evidence="2" id="KW-1185">Reference proteome</keyword>
<evidence type="ECO:0000313" key="1">
    <source>
        <dbReference type="EMBL" id="KAK1612491.1"/>
    </source>
</evidence>
<dbReference type="PANTHER" id="PTHR33377:SF30">
    <property type="entry name" value="OS07G0117000 PROTEIN"/>
    <property type="match status" value="1"/>
</dbReference>
<dbReference type="Proteomes" id="UP001231189">
    <property type="component" value="Unassembled WGS sequence"/>
</dbReference>
<comment type="caution">
    <text evidence="1">The sequence shown here is derived from an EMBL/GenBank/DDBJ whole genome shotgun (WGS) entry which is preliminary data.</text>
</comment>
<protein>
    <recommendedName>
        <fullName evidence="3">NB-ARC domain-containing protein</fullName>
    </recommendedName>
</protein>
<dbReference type="AlphaFoldDB" id="A0AAD8R266"/>
<dbReference type="PANTHER" id="PTHR33377">
    <property type="entry name" value="OS10G0134700 PROTEIN-RELATED"/>
    <property type="match status" value="1"/>
</dbReference>
<sequence>MEAIFSTTMAELASRSMSSLVDRYLKHRAAPTQEERLRSLERLLLRLRVVVEEADVRLIASQAMLHQLSILKKEMYRGYYTLDIFSCRAHNGEDRRKDHEVNYSFTPSEFNPAKRVCLFRGNSRGAGQAKLLEQVLGSVRDTIEDMSEFVIFLSRCPHLHRQPYSMYLLLNKCMFGRQMEMERIMYFLLQEESAPGAGEDLAVLPIIGPSKVGKSTLIEHACEDARVRNHFSQILCFNSDDLKAESVDTIRDGGRIKHQNCGMGGGRTLIIIDQLLDIKESLWKRLYSDARCGTVSGSKIIVASRSEKIASFGTTHPLRLQFFTREAYWYFFKVRTFGSTSAEDHPGLTAIAMDIARLLNGCLLGANIFSGLLKANFNLRFWSMALATLGNIHQKNVLLYGERFADAWEFEEPAYLRRAKKTSSEYFVIFSAYQTCSAETEAEDPKTMSVHDLLFGRVRPPAEFKVRALTSHLPPHYNYMFHCGMQALPKELSSS</sequence>
<evidence type="ECO:0000313" key="2">
    <source>
        <dbReference type="Proteomes" id="UP001231189"/>
    </source>
</evidence>
<dbReference type="SUPFAM" id="SSF52540">
    <property type="entry name" value="P-loop containing nucleoside triphosphate hydrolases"/>
    <property type="match status" value="1"/>
</dbReference>
<reference evidence="1" key="1">
    <citation type="submission" date="2023-07" db="EMBL/GenBank/DDBJ databases">
        <title>A chromosome-level genome assembly of Lolium multiflorum.</title>
        <authorList>
            <person name="Chen Y."/>
            <person name="Copetti D."/>
            <person name="Kolliker R."/>
            <person name="Studer B."/>
        </authorList>
    </citation>
    <scope>NUCLEOTIDE SEQUENCE</scope>
    <source>
        <strain evidence="1">02402/16</strain>
        <tissue evidence="1">Leaf</tissue>
    </source>
</reference>
<accession>A0AAD8R266</accession>